<gene>
    <name evidence="1" type="ORF">CEXT_164531</name>
</gene>
<evidence type="ECO:0000313" key="2">
    <source>
        <dbReference type="Proteomes" id="UP001054945"/>
    </source>
</evidence>
<organism evidence="1 2">
    <name type="scientific">Caerostris extrusa</name>
    <name type="common">Bark spider</name>
    <name type="synonym">Caerostris bankana</name>
    <dbReference type="NCBI Taxonomy" id="172846"/>
    <lineage>
        <taxon>Eukaryota</taxon>
        <taxon>Metazoa</taxon>
        <taxon>Ecdysozoa</taxon>
        <taxon>Arthropoda</taxon>
        <taxon>Chelicerata</taxon>
        <taxon>Arachnida</taxon>
        <taxon>Araneae</taxon>
        <taxon>Araneomorphae</taxon>
        <taxon>Entelegynae</taxon>
        <taxon>Araneoidea</taxon>
        <taxon>Araneidae</taxon>
        <taxon>Caerostris</taxon>
    </lineage>
</organism>
<protein>
    <submittedName>
        <fullName evidence="1">Uncharacterized protein</fullName>
    </submittedName>
</protein>
<evidence type="ECO:0000313" key="1">
    <source>
        <dbReference type="EMBL" id="GIY75635.1"/>
    </source>
</evidence>
<dbReference type="AlphaFoldDB" id="A0AAV4W0L6"/>
<sequence>MSIIPFFPLFAPPWRSPGVPTLPETTGNTAERGQMNKSGNLVNYYRLLNPFAVFVLPKYIILSHPCLPLSFGHNPPRATSWGRWGDFMIFLSTFQRKGSPSGMSYITRFSKCSPFI</sequence>
<accession>A0AAV4W0L6</accession>
<reference evidence="1 2" key="1">
    <citation type="submission" date="2021-06" db="EMBL/GenBank/DDBJ databases">
        <title>Caerostris extrusa draft genome.</title>
        <authorList>
            <person name="Kono N."/>
            <person name="Arakawa K."/>
        </authorList>
    </citation>
    <scope>NUCLEOTIDE SEQUENCE [LARGE SCALE GENOMIC DNA]</scope>
</reference>
<dbReference type="Proteomes" id="UP001054945">
    <property type="component" value="Unassembled WGS sequence"/>
</dbReference>
<keyword evidence="2" id="KW-1185">Reference proteome</keyword>
<comment type="caution">
    <text evidence="1">The sequence shown here is derived from an EMBL/GenBank/DDBJ whole genome shotgun (WGS) entry which is preliminary data.</text>
</comment>
<dbReference type="EMBL" id="BPLR01015372">
    <property type="protein sequence ID" value="GIY75635.1"/>
    <property type="molecule type" value="Genomic_DNA"/>
</dbReference>
<name>A0AAV4W0L6_CAEEX</name>
<proteinExistence type="predicted"/>